<sequence>MYIKDRKNIVLCGRSGDGKSSIANMLTQGNIYRDSENYFKIGNSAKPVTEYLTANANEDFVVYDTIGFGSTGNNEAIKKIRQLFSMGRIPLHYICYVKRFKNLEDDVRLFEIFKKIFKDGEKNFVIIVTNSGPEWAKKEENVKLIKEKLGNYPVISVDFPCNENENYYHVDRDQRTKSLEHLLNELSIMELNQKF</sequence>
<accession>A0A2Z6QH01</accession>
<gene>
    <name evidence="3" type="ORF">RclHR1_11600004</name>
</gene>
<reference evidence="3 4" key="1">
    <citation type="submission" date="2017-11" db="EMBL/GenBank/DDBJ databases">
        <title>The genome of Rhizophagus clarus HR1 reveals common genetic basis of auxotrophy among arbuscular mycorrhizal fungi.</title>
        <authorList>
            <person name="Kobayashi Y."/>
        </authorList>
    </citation>
    <scope>NUCLEOTIDE SEQUENCE [LARGE SCALE GENOMIC DNA]</scope>
    <source>
        <strain evidence="3 4">HR1</strain>
    </source>
</reference>
<dbReference type="CDD" id="cd00882">
    <property type="entry name" value="Ras_like_GTPase"/>
    <property type="match status" value="1"/>
</dbReference>
<evidence type="ECO:0000313" key="3">
    <source>
        <dbReference type="EMBL" id="GBB85039.1"/>
    </source>
</evidence>
<dbReference type="STRING" id="94130.A0A2Z6QH01"/>
<dbReference type="GO" id="GO:0005525">
    <property type="term" value="F:GTP binding"/>
    <property type="evidence" value="ECO:0007669"/>
    <property type="project" value="InterPro"/>
</dbReference>
<organism evidence="3 4">
    <name type="scientific">Rhizophagus clarus</name>
    <dbReference type="NCBI Taxonomy" id="94130"/>
    <lineage>
        <taxon>Eukaryota</taxon>
        <taxon>Fungi</taxon>
        <taxon>Fungi incertae sedis</taxon>
        <taxon>Mucoromycota</taxon>
        <taxon>Glomeromycotina</taxon>
        <taxon>Glomeromycetes</taxon>
        <taxon>Glomerales</taxon>
        <taxon>Glomeraceae</taxon>
        <taxon>Rhizophagus</taxon>
    </lineage>
</organism>
<evidence type="ECO:0000256" key="1">
    <source>
        <dbReference type="ARBA" id="ARBA00022741"/>
    </source>
</evidence>
<evidence type="ECO:0000259" key="2">
    <source>
        <dbReference type="Pfam" id="PF04548"/>
    </source>
</evidence>
<keyword evidence="1" id="KW-0547">Nucleotide-binding</keyword>
<proteinExistence type="predicted"/>
<keyword evidence="4" id="KW-1185">Reference proteome</keyword>
<dbReference type="EMBL" id="BEXD01000181">
    <property type="protein sequence ID" value="GBB85039.1"/>
    <property type="molecule type" value="Genomic_DNA"/>
</dbReference>
<dbReference type="InterPro" id="IPR027417">
    <property type="entry name" value="P-loop_NTPase"/>
</dbReference>
<dbReference type="InterPro" id="IPR006703">
    <property type="entry name" value="G_AIG1"/>
</dbReference>
<comment type="caution">
    <text evidence="3">The sequence shown here is derived from an EMBL/GenBank/DDBJ whole genome shotgun (WGS) entry which is preliminary data.</text>
</comment>
<protein>
    <recommendedName>
        <fullName evidence="2">AIG1-type G domain-containing protein</fullName>
    </recommendedName>
</protein>
<evidence type="ECO:0000313" key="4">
    <source>
        <dbReference type="Proteomes" id="UP000247702"/>
    </source>
</evidence>
<dbReference type="Pfam" id="PF04548">
    <property type="entry name" value="AIG1"/>
    <property type="match status" value="1"/>
</dbReference>
<dbReference type="SUPFAM" id="SSF52540">
    <property type="entry name" value="P-loop containing nucleoside triphosphate hydrolases"/>
    <property type="match status" value="1"/>
</dbReference>
<dbReference type="Proteomes" id="UP000247702">
    <property type="component" value="Unassembled WGS sequence"/>
</dbReference>
<feature type="domain" description="AIG1-type G" evidence="2">
    <location>
        <begin position="7"/>
        <end position="134"/>
    </location>
</feature>
<dbReference type="Gene3D" id="3.40.50.300">
    <property type="entry name" value="P-loop containing nucleotide triphosphate hydrolases"/>
    <property type="match status" value="1"/>
</dbReference>
<dbReference type="AlphaFoldDB" id="A0A2Z6QH01"/>
<name>A0A2Z6QH01_9GLOM</name>